<dbReference type="EMBL" id="CM042049">
    <property type="protein sequence ID" value="KAI3745959.1"/>
    <property type="molecule type" value="Genomic_DNA"/>
</dbReference>
<accession>A0ACB9DH25</accession>
<evidence type="ECO:0000313" key="2">
    <source>
        <dbReference type="Proteomes" id="UP001055879"/>
    </source>
</evidence>
<keyword evidence="2" id="KW-1185">Reference proteome</keyword>
<gene>
    <name evidence="1" type="ORF">L6452_08372</name>
</gene>
<dbReference type="Proteomes" id="UP001055879">
    <property type="component" value="Linkage Group LG03"/>
</dbReference>
<protein>
    <submittedName>
        <fullName evidence="1">Uncharacterized protein</fullName>
    </submittedName>
</protein>
<organism evidence="1 2">
    <name type="scientific">Arctium lappa</name>
    <name type="common">Greater burdock</name>
    <name type="synonym">Lappa major</name>
    <dbReference type="NCBI Taxonomy" id="4217"/>
    <lineage>
        <taxon>Eukaryota</taxon>
        <taxon>Viridiplantae</taxon>
        <taxon>Streptophyta</taxon>
        <taxon>Embryophyta</taxon>
        <taxon>Tracheophyta</taxon>
        <taxon>Spermatophyta</taxon>
        <taxon>Magnoliopsida</taxon>
        <taxon>eudicotyledons</taxon>
        <taxon>Gunneridae</taxon>
        <taxon>Pentapetalae</taxon>
        <taxon>asterids</taxon>
        <taxon>campanulids</taxon>
        <taxon>Asterales</taxon>
        <taxon>Asteraceae</taxon>
        <taxon>Carduoideae</taxon>
        <taxon>Cardueae</taxon>
        <taxon>Arctiinae</taxon>
        <taxon>Arctium</taxon>
    </lineage>
</organism>
<comment type="caution">
    <text evidence="1">The sequence shown here is derived from an EMBL/GenBank/DDBJ whole genome shotgun (WGS) entry which is preliminary data.</text>
</comment>
<proteinExistence type="predicted"/>
<reference evidence="1 2" key="2">
    <citation type="journal article" date="2022" name="Mol. Ecol. Resour.">
        <title>The genomes of chicory, endive, great burdock and yacon provide insights into Asteraceae paleo-polyploidization history and plant inulin production.</title>
        <authorList>
            <person name="Fan W."/>
            <person name="Wang S."/>
            <person name="Wang H."/>
            <person name="Wang A."/>
            <person name="Jiang F."/>
            <person name="Liu H."/>
            <person name="Zhao H."/>
            <person name="Xu D."/>
            <person name="Zhang Y."/>
        </authorList>
    </citation>
    <scope>NUCLEOTIDE SEQUENCE [LARGE SCALE GENOMIC DNA]</scope>
    <source>
        <strain evidence="2">cv. Niubang</strain>
    </source>
</reference>
<name>A0ACB9DH25_ARCLA</name>
<sequence>MTTMRLTMATQVVVSSPISSLNRKAKLFHIPVSYSKKKFRILPILVEMLLLYLSITNYPLLDQHLLATAASNLSHRLCFSNLLFFTSTGAVHTASLVRYLGFNFLITLISVHQWRLLLYRFEYGHMTFSLASDGKTLEPIL</sequence>
<reference evidence="2" key="1">
    <citation type="journal article" date="2022" name="Mol. Ecol. Resour.">
        <title>The genomes of chicory, endive, great burdock and yacon provide insights into Asteraceae palaeo-polyploidization history and plant inulin production.</title>
        <authorList>
            <person name="Fan W."/>
            <person name="Wang S."/>
            <person name="Wang H."/>
            <person name="Wang A."/>
            <person name="Jiang F."/>
            <person name="Liu H."/>
            <person name="Zhao H."/>
            <person name="Xu D."/>
            <person name="Zhang Y."/>
        </authorList>
    </citation>
    <scope>NUCLEOTIDE SEQUENCE [LARGE SCALE GENOMIC DNA]</scope>
    <source>
        <strain evidence="2">cv. Niubang</strain>
    </source>
</reference>
<evidence type="ECO:0000313" key="1">
    <source>
        <dbReference type="EMBL" id="KAI3745959.1"/>
    </source>
</evidence>